<reference evidence="2 3" key="1">
    <citation type="submission" date="2023-02" db="EMBL/GenBank/DDBJ databases">
        <title>LHISI_Scaffold_Assembly.</title>
        <authorList>
            <person name="Stuart O.P."/>
            <person name="Cleave R."/>
            <person name="Magrath M.J.L."/>
            <person name="Mikheyev A.S."/>
        </authorList>
    </citation>
    <scope>NUCLEOTIDE SEQUENCE [LARGE SCALE GENOMIC DNA]</scope>
    <source>
        <strain evidence="2">Daus_M_001</strain>
        <tissue evidence="2">Leg muscle</tissue>
    </source>
</reference>
<sequence length="333" mass="37654">MGSSVPIWVIIPPQSVCTDIGAGGRMEEWEQREACNYNNFNLSAGPWVCDTHSVRILITRGAGVGTTRLAALDSFSWDLKIMLSGRSHLSQTYYHRDDEKLLKEDLWGIPSKLPEVLEQQDKNYQMDDINNKPVCQCLQHAALDGDKSTDDDVPRQSSKRQRSSRCILSSDESGSADEEEFPPAYFLGKRNCFSRAVELVHPLSQPAKYAIKVMGLADAHNAYLFNAYVYCGKGCDGATLCDRKLKLQIITQAVIHLAMCIFGTNRNITLDNCYNYLKQRLTIPNLPDDMRKIILDVTEEAAKVSGQENQLRRPENQTIIISCKREFHYLRID</sequence>
<evidence type="ECO:0000313" key="3">
    <source>
        <dbReference type="Proteomes" id="UP001159363"/>
    </source>
</evidence>
<dbReference type="EMBL" id="JARBHB010000004">
    <property type="protein sequence ID" value="KAJ8886982.1"/>
    <property type="molecule type" value="Genomic_DNA"/>
</dbReference>
<organism evidence="2 3">
    <name type="scientific">Dryococelus australis</name>
    <dbReference type="NCBI Taxonomy" id="614101"/>
    <lineage>
        <taxon>Eukaryota</taxon>
        <taxon>Metazoa</taxon>
        <taxon>Ecdysozoa</taxon>
        <taxon>Arthropoda</taxon>
        <taxon>Hexapoda</taxon>
        <taxon>Insecta</taxon>
        <taxon>Pterygota</taxon>
        <taxon>Neoptera</taxon>
        <taxon>Polyneoptera</taxon>
        <taxon>Phasmatodea</taxon>
        <taxon>Verophasmatodea</taxon>
        <taxon>Anareolatae</taxon>
        <taxon>Phasmatidae</taxon>
        <taxon>Eurycanthinae</taxon>
        <taxon>Dryococelus</taxon>
    </lineage>
</organism>
<keyword evidence="3" id="KW-1185">Reference proteome</keyword>
<evidence type="ECO:0000313" key="2">
    <source>
        <dbReference type="EMBL" id="KAJ8886982.1"/>
    </source>
</evidence>
<accession>A0ABQ9HRF7</accession>
<dbReference type="Proteomes" id="UP001159363">
    <property type="component" value="Chromosome X"/>
</dbReference>
<protein>
    <submittedName>
        <fullName evidence="2">Uncharacterized protein</fullName>
    </submittedName>
</protein>
<feature type="compositionally biased region" description="Basic and acidic residues" evidence="1">
    <location>
        <begin position="145"/>
        <end position="154"/>
    </location>
</feature>
<evidence type="ECO:0000256" key="1">
    <source>
        <dbReference type="SAM" id="MobiDB-lite"/>
    </source>
</evidence>
<gene>
    <name evidence="2" type="ORF">PR048_013196</name>
</gene>
<name>A0ABQ9HRF7_9NEOP</name>
<feature type="region of interest" description="Disordered" evidence="1">
    <location>
        <begin position="145"/>
        <end position="179"/>
    </location>
</feature>
<proteinExistence type="predicted"/>
<comment type="caution">
    <text evidence="2">The sequence shown here is derived from an EMBL/GenBank/DDBJ whole genome shotgun (WGS) entry which is preliminary data.</text>
</comment>